<dbReference type="CDD" id="cd00886">
    <property type="entry name" value="MogA_MoaB"/>
    <property type="match status" value="1"/>
</dbReference>
<dbReference type="RefSeq" id="WP_217068727.1">
    <property type="nucleotide sequence ID" value="NZ_JAHQCS010000171.1"/>
</dbReference>
<evidence type="ECO:0000256" key="4">
    <source>
        <dbReference type="PIRNR" id="PIRNR006443"/>
    </source>
</evidence>
<protein>
    <recommendedName>
        <fullName evidence="3 4">Molybdenum cofactor biosynthesis protein B</fullName>
    </recommendedName>
</protein>
<dbReference type="PIRSF" id="PIRSF006443">
    <property type="entry name" value="MoaB"/>
    <property type="match status" value="1"/>
</dbReference>
<dbReference type="SMART" id="SM00852">
    <property type="entry name" value="MoCF_biosynth"/>
    <property type="match status" value="1"/>
</dbReference>
<evidence type="ECO:0000256" key="1">
    <source>
        <dbReference type="ARBA" id="ARBA00003487"/>
    </source>
</evidence>
<organism evidence="6 7">
    <name type="scientific">Evansella tamaricis</name>
    <dbReference type="NCBI Taxonomy" id="2069301"/>
    <lineage>
        <taxon>Bacteria</taxon>
        <taxon>Bacillati</taxon>
        <taxon>Bacillota</taxon>
        <taxon>Bacilli</taxon>
        <taxon>Bacillales</taxon>
        <taxon>Bacillaceae</taxon>
        <taxon>Evansella</taxon>
    </lineage>
</organism>
<keyword evidence="4" id="KW-0501">Molybdenum cofactor biosynthesis</keyword>
<dbReference type="InterPro" id="IPR008284">
    <property type="entry name" value="MoCF_biosynth_CS"/>
</dbReference>
<reference evidence="6 7" key="1">
    <citation type="submission" date="2021-06" db="EMBL/GenBank/DDBJ databases">
        <title>Bacillus sp. RD4P76, an endophyte from a halophyte.</title>
        <authorList>
            <person name="Sun J.-Q."/>
        </authorList>
    </citation>
    <scope>NUCLEOTIDE SEQUENCE [LARGE SCALE GENOMIC DNA]</scope>
    <source>
        <strain evidence="6 7">CGMCC 1.15917</strain>
    </source>
</reference>
<dbReference type="NCBIfam" id="TIGR00177">
    <property type="entry name" value="molyb_syn"/>
    <property type="match status" value="1"/>
</dbReference>
<accession>A0ABS6JLL9</accession>
<keyword evidence="7" id="KW-1185">Reference proteome</keyword>
<evidence type="ECO:0000256" key="2">
    <source>
        <dbReference type="ARBA" id="ARBA00006112"/>
    </source>
</evidence>
<feature type="domain" description="MoaB/Mog" evidence="5">
    <location>
        <begin position="17"/>
        <end position="162"/>
    </location>
</feature>
<dbReference type="EMBL" id="JAHQCS010000171">
    <property type="protein sequence ID" value="MBU9714285.1"/>
    <property type="molecule type" value="Genomic_DNA"/>
</dbReference>
<dbReference type="Pfam" id="PF00994">
    <property type="entry name" value="MoCF_biosynth"/>
    <property type="match status" value="1"/>
</dbReference>
<comment type="function">
    <text evidence="1 4">May be involved in the biosynthesis of molybdopterin.</text>
</comment>
<sequence length="177" mass="19469">MSVNEHKQEAPSSVSCMVLTVSDTRNMENDKSGLLMKTLLKKAGHSVVQHRIVKDDYTEIQACIREAEQNSAIEALLINGGTGITFRDTTYEAVSSMLDKELPGFGELFRYLSYTKDIGPAAMLSRAIAGVRSTTAIFSTPGSQGAVKLAMEELIVPELSHVMREIYKDLHWNGMGE</sequence>
<dbReference type="InterPro" id="IPR012245">
    <property type="entry name" value="MoaB"/>
</dbReference>
<evidence type="ECO:0000259" key="5">
    <source>
        <dbReference type="SMART" id="SM00852"/>
    </source>
</evidence>
<dbReference type="PANTHER" id="PTHR43232:SF2">
    <property type="entry name" value="MOLYBDENUM COFACTOR BIOSYNTHESIS PROTEIN B"/>
    <property type="match status" value="1"/>
</dbReference>
<proteinExistence type="inferred from homology"/>
<evidence type="ECO:0000313" key="7">
    <source>
        <dbReference type="Proteomes" id="UP000784880"/>
    </source>
</evidence>
<dbReference type="Proteomes" id="UP000784880">
    <property type="component" value="Unassembled WGS sequence"/>
</dbReference>
<dbReference type="PANTHER" id="PTHR43232">
    <property type="entry name" value="MOLYBDENUM COFACTOR BIOSYNTHESIS PROTEIN B"/>
    <property type="match status" value="1"/>
</dbReference>
<dbReference type="InterPro" id="IPR001453">
    <property type="entry name" value="MoaB/Mog_dom"/>
</dbReference>
<dbReference type="PROSITE" id="PS01078">
    <property type="entry name" value="MOCF_BIOSYNTHESIS_1"/>
    <property type="match status" value="1"/>
</dbReference>
<name>A0ABS6JLL9_9BACI</name>
<evidence type="ECO:0000313" key="6">
    <source>
        <dbReference type="EMBL" id="MBU9714285.1"/>
    </source>
</evidence>
<comment type="similarity">
    <text evidence="2 4">Belongs to the MoaB/Mog family.</text>
</comment>
<comment type="caution">
    <text evidence="6">The sequence shown here is derived from an EMBL/GenBank/DDBJ whole genome shotgun (WGS) entry which is preliminary data.</text>
</comment>
<gene>
    <name evidence="6" type="ORF">KS419_21325</name>
</gene>
<comment type="pathway">
    <text evidence="4">Cofactor biosynthesis; molybdopterin biosynthesis.</text>
</comment>
<evidence type="ECO:0000256" key="3">
    <source>
        <dbReference type="ARBA" id="ARBA00015262"/>
    </source>
</evidence>